<sequence>MFWLSGGTSLDFLIKSSFLQSSLLEERFRVCLLVASPTTIWGEVCTQFRALALPVTGSCVVNGTSPLKVDSTICITCTGFTSIYGQITYNLFSKNSI</sequence>
<protein>
    <submittedName>
        <fullName evidence="1">Uncharacterized protein</fullName>
    </submittedName>
</protein>
<comment type="caution">
    <text evidence="1">The sequence shown here is derived from an EMBL/GenBank/DDBJ whole genome shotgun (WGS) entry which is preliminary data.</text>
</comment>
<evidence type="ECO:0000313" key="2">
    <source>
        <dbReference type="Proteomes" id="UP000784294"/>
    </source>
</evidence>
<keyword evidence="2" id="KW-1185">Reference proteome</keyword>
<dbReference type="AlphaFoldDB" id="A0A448XFP8"/>
<proteinExistence type="predicted"/>
<evidence type="ECO:0000313" key="1">
    <source>
        <dbReference type="EMBL" id="VEL35362.1"/>
    </source>
</evidence>
<organism evidence="1 2">
    <name type="scientific">Protopolystoma xenopodis</name>
    <dbReference type="NCBI Taxonomy" id="117903"/>
    <lineage>
        <taxon>Eukaryota</taxon>
        <taxon>Metazoa</taxon>
        <taxon>Spiralia</taxon>
        <taxon>Lophotrochozoa</taxon>
        <taxon>Platyhelminthes</taxon>
        <taxon>Monogenea</taxon>
        <taxon>Polyopisthocotylea</taxon>
        <taxon>Polystomatidea</taxon>
        <taxon>Polystomatidae</taxon>
        <taxon>Protopolystoma</taxon>
    </lineage>
</organism>
<accession>A0A448XFP8</accession>
<name>A0A448XFP8_9PLAT</name>
<dbReference type="EMBL" id="CAAALY010249653">
    <property type="protein sequence ID" value="VEL35362.1"/>
    <property type="molecule type" value="Genomic_DNA"/>
</dbReference>
<dbReference type="Proteomes" id="UP000784294">
    <property type="component" value="Unassembled WGS sequence"/>
</dbReference>
<reference evidence="1" key="1">
    <citation type="submission" date="2018-11" db="EMBL/GenBank/DDBJ databases">
        <authorList>
            <consortium name="Pathogen Informatics"/>
        </authorList>
    </citation>
    <scope>NUCLEOTIDE SEQUENCE</scope>
</reference>
<gene>
    <name evidence="1" type="ORF">PXEA_LOCUS28802</name>
</gene>